<keyword evidence="8" id="KW-1185">Reference proteome</keyword>
<dbReference type="Proteomes" id="UP001172155">
    <property type="component" value="Unassembled WGS sequence"/>
</dbReference>
<dbReference type="EMBL" id="JAUKUD010000006">
    <property type="protein sequence ID" value="KAK0740722.1"/>
    <property type="molecule type" value="Genomic_DNA"/>
</dbReference>
<protein>
    <recommendedName>
        <fullName evidence="6">37S ribosomal protein S25, mitochondrial</fullName>
    </recommendedName>
</protein>
<keyword evidence="3 6" id="KW-0689">Ribosomal protein</keyword>
<dbReference type="GO" id="GO:0003735">
    <property type="term" value="F:structural constituent of ribosome"/>
    <property type="evidence" value="ECO:0007669"/>
    <property type="project" value="UniProtKB-UniRule"/>
</dbReference>
<dbReference type="PANTHER" id="PTHR37799">
    <property type="entry name" value="37S RIBOSOMAL PROTEIN S25, MITOCHONDRIAL"/>
    <property type="match status" value="1"/>
</dbReference>
<evidence type="ECO:0000256" key="3">
    <source>
        <dbReference type="ARBA" id="ARBA00022980"/>
    </source>
</evidence>
<evidence type="ECO:0000256" key="1">
    <source>
        <dbReference type="ARBA" id="ARBA00004173"/>
    </source>
</evidence>
<name>A0AA40EK20_9PEZI</name>
<keyword evidence="4 6" id="KW-0496">Mitochondrion</keyword>
<dbReference type="Pfam" id="PF13741">
    <property type="entry name" value="MRP-S25"/>
    <property type="match status" value="1"/>
</dbReference>
<sequence length="237" mass="27219">MVRKLRAARVIQATTELLVSRDHVKGRPPPGIPAWYQAVRTIPPAEVLTRPYPAQHRPLNPHQKKPRNLYRPTELVYPEDELRQDFYRDHPWELARPMMVLELDGEDARHRDWSRGLEQPGMRLSGESVVQRQLWLMENAEMSKEGAYDQARKEFYLLRQREEIEQRIAVEEARIVGAYFGKSLLRVGMELEDKAYEKWKAWAAAEIQKAKVAAAQSELAANTLPDASGEADGEAAP</sequence>
<comment type="caution">
    <text evidence="7">The sequence shown here is derived from an EMBL/GenBank/DDBJ whole genome shotgun (WGS) entry which is preliminary data.</text>
</comment>
<gene>
    <name evidence="7" type="ORF">B0T18DRAFT_449276</name>
</gene>
<organism evidence="7 8">
    <name type="scientific">Schizothecium vesticola</name>
    <dbReference type="NCBI Taxonomy" id="314040"/>
    <lineage>
        <taxon>Eukaryota</taxon>
        <taxon>Fungi</taxon>
        <taxon>Dikarya</taxon>
        <taxon>Ascomycota</taxon>
        <taxon>Pezizomycotina</taxon>
        <taxon>Sordariomycetes</taxon>
        <taxon>Sordariomycetidae</taxon>
        <taxon>Sordariales</taxon>
        <taxon>Schizotheciaceae</taxon>
        <taxon>Schizothecium</taxon>
    </lineage>
</organism>
<dbReference type="PIRSF" id="PIRSF029764">
    <property type="entry name" value="RSM25"/>
    <property type="match status" value="1"/>
</dbReference>
<evidence type="ECO:0000256" key="6">
    <source>
        <dbReference type="PIRNR" id="PIRNR029764"/>
    </source>
</evidence>
<comment type="subunit">
    <text evidence="6">Component of the mitochondrial small ribosomal subunit.</text>
</comment>
<comment type="subcellular location">
    <subcellularLocation>
        <location evidence="1 6">Mitochondrion</location>
    </subcellularLocation>
</comment>
<dbReference type="InterPro" id="IPR059242">
    <property type="entry name" value="mS23_dom"/>
</dbReference>
<proteinExistence type="inferred from homology"/>
<dbReference type="GO" id="GO:0005763">
    <property type="term" value="C:mitochondrial small ribosomal subunit"/>
    <property type="evidence" value="ECO:0007669"/>
    <property type="project" value="UniProtKB-UniRule"/>
</dbReference>
<dbReference type="InterPro" id="IPR016939">
    <property type="entry name" value="Ribosomal_mS23_fun"/>
</dbReference>
<dbReference type="PANTHER" id="PTHR37799:SF1">
    <property type="entry name" value="SMALL RIBOSOMAL SUBUNIT PROTEIN MS23"/>
    <property type="match status" value="1"/>
</dbReference>
<evidence type="ECO:0000313" key="8">
    <source>
        <dbReference type="Proteomes" id="UP001172155"/>
    </source>
</evidence>
<evidence type="ECO:0000256" key="2">
    <source>
        <dbReference type="ARBA" id="ARBA00009864"/>
    </source>
</evidence>
<reference evidence="7" key="1">
    <citation type="submission" date="2023-06" db="EMBL/GenBank/DDBJ databases">
        <title>Genome-scale phylogeny and comparative genomics of the fungal order Sordariales.</title>
        <authorList>
            <consortium name="Lawrence Berkeley National Laboratory"/>
            <person name="Hensen N."/>
            <person name="Bonometti L."/>
            <person name="Westerberg I."/>
            <person name="Brannstrom I.O."/>
            <person name="Guillou S."/>
            <person name="Cros-Aarteil S."/>
            <person name="Calhoun S."/>
            <person name="Haridas S."/>
            <person name="Kuo A."/>
            <person name="Mondo S."/>
            <person name="Pangilinan J."/>
            <person name="Riley R."/>
            <person name="LaButti K."/>
            <person name="Andreopoulos B."/>
            <person name="Lipzen A."/>
            <person name="Chen C."/>
            <person name="Yanf M."/>
            <person name="Daum C."/>
            <person name="Ng V."/>
            <person name="Clum A."/>
            <person name="Steindorff A."/>
            <person name="Ohm R."/>
            <person name="Martin F."/>
            <person name="Silar P."/>
            <person name="Natvig D."/>
            <person name="Lalanne C."/>
            <person name="Gautier V."/>
            <person name="Ament-velasquez S.L."/>
            <person name="Kruys A."/>
            <person name="Hutchinson M.I."/>
            <person name="Powell A.J."/>
            <person name="Barry K."/>
            <person name="Miller A.N."/>
            <person name="Grigoriev I.V."/>
            <person name="Debuchy R."/>
            <person name="Gladieux P."/>
            <person name="Thoren M.H."/>
            <person name="Johannesson H."/>
        </authorList>
    </citation>
    <scope>NUCLEOTIDE SEQUENCE</scope>
    <source>
        <strain evidence="7">SMH3187-1</strain>
    </source>
</reference>
<dbReference type="CDD" id="cd23701">
    <property type="entry name" value="At1g26750"/>
    <property type="match status" value="1"/>
</dbReference>
<evidence type="ECO:0000256" key="4">
    <source>
        <dbReference type="ARBA" id="ARBA00023128"/>
    </source>
</evidence>
<accession>A0AA40EK20</accession>
<dbReference type="AlphaFoldDB" id="A0AA40EK20"/>
<evidence type="ECO:0000256" key="5">
    <source>
        <dbReference type="ARBA" id="ARBA00023274"/>
    </source>
</evidence>
<keyword evidence="5 6" id="KW-0687">Ribonucleoprotein</keyword>
<evidence type="ECO:0000313" key="7">
    <source>
        <dbReference type="EMBL" id="KAK0740722.1"/>
    </source>
</evidence>
<comment type="similarity">
    <text evidence="2">Belongs to the mitochondrion-specific ribosomal protein mS23 family.</text>
</comment>